<proteinExistence type="predicted"/>
<dbReference type="EMBL" id="JH793654">
    <property type="protein sequence ID" value="ELQ33809.1"/>
    <property type="molecule type" value="Genomic_DNA"/>
</dbReference>
<organism evidence="1">
    <name type="scientific">Pyricularia oryzae (strain Y34)</name>
    <name type="common">Rice blast fungus</name>
    <name type="synonym">Magnaporthe oryzae</name>
    <dbReference type="NCBI Taxonomy" id="1143189"/>
    <lineage>
        <taxon>Eukaryota</taxon>
        <taxon>Fungi</taxon>
        <taxon>Dikarya</taxon>
        <taxon>Ascomycota</taxon>
        <taxon>Pezizomycotina</taxon>
        <taxon>Sordariomycetes</taxon>
        <taxon>Sordariomycetidae</taxon>
        <taxon>Magnaporthales</taxon>
        <taxon>Pyriculariaceae</taxon>
        <taxon>Pyricularia</taxon>
    </lineage>
</organism>
<sequence length="21" mass="2539">MVLSANVKTFEHFSDFYYLNI</sequence>
<reference evidence="1" key="1">
    <citation type="journal article" date="2012" name="PLoS Genet.">
        <title>Comparative analysis of the genomes of two field isolates of the rice blast fungus Magnaporthe oryzae.</title>
        <authorList>
            <person name="Xue M."/>
            <person name="Yang J."/>
            <person name="Li Z."/>
            <person name="Hu S."/>
            <person name="Yao N."/>
            <person name="Dean R.A."/>
            <person name="Zhao W."/>
            <person name="Shen M."/>
            <person name="Zhang H."/>
            <person name="Li C."/>
            <person name="Liu L."/>
            <person name="Cao L."/>
            <person name="Xu X."/>
            <person name="Xing Y."/>
            <person name="Hsiang T."/>
            <person name="Zhang Z."/>
            <person name="Xu J.R."/>
            <person name="Peng Y.L."/>
        </authorList>
    </citation>
    <scope>NUCLEOTIDE SEQUENCE</scope>
    <source>
        <strain evidence="1">Y34</strain>
    </source>
</reference>
<gene>
    <name evidence="1" type="ORF">OOU_Y34scaffold00874g1</name>
</gene>
<protein>
    <submittedName>
        <fullName evidence="1">Uncharacterized protein</fullName>
    </submittedName>
</protein>
<evidence type="ECO:0000313" key="1">
    <source>
        <dbReference type="EMBL" id="ELQ33809.1"/>
    </source>
</evidence>
<name>A0AA97NPB1_PYRO3</name>
<accession>A0AA97NPB1</accession>
<dbReference type="AlphaFoldDB" id="A0AA97NPB1"/>
<dbReference type="Proteomes" id="UP000011086">
    <property type="component" value="Unassembled WGS sequence"/>
</dbReference>